<evidence type="ECO:0000313" key="7">
    <source>
        <dbReference type="EMBL" id="VDK18738.1"/>
    </source>
</evidence>
<dbReference type="GO" id="GO:0004867">
    <property type="term" value="F:serine-type endopeptidase inhibitor activity"/>
    <property type="evidence" value="ECO:0007669"/>
    <property type="project" value="UniProtKB-KW"/>
</dbReference>
<feature type="domain" description="TIL" evidence="6">
    <location>
        <begin position="95"/>
        <end position="149"/>
    </location>
</feature>
<comment type="similarity">
    <text evidence="1">Belongs to the serine protease inhibitor-like (TIL domain-containing) family.</text>
</comment>
<sequence length="182" mass="19847">MFRSIILVVLLVYGAAATSPGVCGENELWLQCAPCNCGKHEVYKTCGTACPRTCNDKGPVPCTLQCVEGCFCQDGYVLDRKGGRCIPEYQCRYQCGPKEIYKSCGSACPKVCGKSDFVPCPAICVQGCFCKQGYVFSREGGVCIPESECSISSEWNLLQSIRNAHSGTIDKRFNESLYGSHM</sequence>
<evidence type="ECO:0000259" key="6">
    <source>
        <dbReference type="Pfam" id="PF01826"/>
    </source>
</evidence>
<feature type="signal peptide" evidence="5">
    <location>
        <begin position="1"/>
        <end position="17"/>
    </location>
</feature>
<keyword evidence="8" id="KW-1185">Reference proteome</keyword>
<gene>
    <name evidence="7" type="ORF">ASIM_LOCUS1414</name>
</gene>
<dbReference type="WBParaSite" id="ASIM_0000153401-mRNA-1">
    <property type="protein sequence ID" value="ASIM_0000153401-mRNA-1"/>
    <property type="gene ID" value="ASIM_0000153401"/>
</dbReference>
<dbReference type="EMBL" id="UYRR01001489">
    <property type="protein sequence ID" value="VDK18738.1"/>
    <property type="molecule type" value="Genomic_DNA"/>
</dbReference>
<reference evidence="7 8" key="2">
    <citation type="submission" date="2018-11" db="EMBL/GenBank/DDBJ databases">
        <authorList>
            <consortium name="Pathogen Informatics"/>
        </authorList>
    </citation>
    <scope>NUCLEOTIDE SEQUENCE [LARGE SCALE GENOMIC DNA]</scope>
</reference>
<keyword evidence="2" id="KW-0646">Protease inhibitor</keyword>
<name>A0A0M3J1Y0_ANISI</name>
<keyword evidence="4" id="KW-1015">Disulfide bond</keyword>
<feature type="domain" description="TIL" evidence="6">
    <location>
        <begin position="37"/>
        <end position="91"/>
    </location>
</feature>
<reference evidence="9" key="1">
    <citation type="submission" date="2017-02" db="UniProtKB">
        <authorList>
            <consortium name="WormBaseParasite"/>
        </authorList>
    </citation>
    <scope>IDENTIFICATION</scope>
</reference>
<keyword evidence="3" id="KW-0722">Serine protease inhibitor</keyword>
<dbReference type="InterPro" id="IPR036084">
    <property type="entry name" value="Ser_inhib-like_sf"/>
</dbReference>
<dbReference type="Gene3D" id="2.10.25.10">
    <property type="entry name" value="Laminin"/>
    <property type="match status" value="2"/>
</dbReference>
<dbReference type="Pfam" id="PF01826">
    <property type="entry name" value="TIL"/>
    <property type="match status" value="2"/>
</dbReference>
<accession>A0A0M3J1Y0</accession>
<dbReference type="Proteomes" id="UP000267096">
    <property type="component" value="Unassembled WGS sequence"/>
</dbReference>
<dbReference type="PANTHER" id="PTHR23259:SF70">
    <property type="entry name" value="ACCESSORY GLAND PROTEIN ACP62F-RELATED"/>
    <property type="match status" value="1"/>
</dbReference>
<dbReference type="CDD" id="cd19941">
    <property type="entry name" value="TIL"/>
    <property type="match status" value="2"/>
</dbReference>
<dbReference type="InterPro" id="IPR051368">
    <property type="entry name" value="SerProtInhib-TIL_Domain"/>
</dbReference>
<evidence type="ECO:0000256" key="4">
    <source>
        <dbReference type="ARBA" id="ARBA00023157"/>
    </source>
</evidence>
<evidence type="ECO:0000256" key="5">
    <source>
        <dbReference type="SAM" id="SignalP"/>
    </source>
</evidence>
<dbReference type="FunFam" id="2.10.25.10:FF:000055">
    <property type="entry name" value="alpha-tectorin isoform X1"/>
    <property type="match status" value="1"/>
</dbReference>
<evidence type="ECO:0000256" key="2">
    <source>
        <dbReference type="ARBA" id="ARBA00022690"/>
    </source>
</evidence>
<keyword evidence="5" id="KW-0732">Signal</keyword>
<organism evidence="9">
    <name type="scientific">Anisakis simplex</name>
    <name type="common">Herring worm</name>
    <dbReference type="NCBI Taxonomy" id="6269"/>
    <lineage>
        <taxon>Eukaryota</taxon>
        <taxon>Metazoa</taxon>
        <taxon>Ecdysozoa</taxon>
        <taxon>Nematoda</taxon>
        <taxon>Chromadorea</taxon>
        <taxon>Rhabditida</taxon>
        <taxon>Spirurina</taxon>
        <taxon>Ascaridomorpha</taxon>
        <taxon>Ascaridoidea</taxon>
        <taxon>Anisakidae</taxon>
        <taxon>Anisakis</taxon>
        <taxon>Anisakis simplex complex</taxon>
    </lineage>
</organism>
<evidence type="ECO:0000256" key="3">
    <source>
        <dbReference type="ARBA" id="ARBA00022900"/>
    </source>
</evidence>
<feature type="chain" id="PRO_5043120710" evidence="5">
    <location>
        <begin position="18"/>
        <end position="182"/>
    </location>
</feature>
<evidence type="ECO:0000313" key="8">
    <source>
        <dbReference type="Proteomes" id="UP000267096"/>
    </source>
</evidence>
<dbReference type="OrthoDB" id="5912264at2759"/>
<dbReference type="InterPro" id="IPR002919">
    <property type="entry name" value="TIL_dom"/>
</dbReference>
<evidence type="ECO:0000313" key="9">
    <source>
        <dbReference type="WBParaSite" id="ASIM_0000153401-mRNA-1"/>
    </source>
</evidence>
<dbReference type="PANTHER" id="PTHR23259">
    <property type="entry name" value="RIDDLE"/>
    <property type="match status" value="1"/>
</dbReference>
<proteinExistence type="inferred from homology"/>
<dbReference type="SUPFAM" id="SSF57567">
    <property type="entry name" value="Serine protease inhibitors"/>
    <property type="match status" value="2"/>
</dbReference>
<protein>
    <submittedName>
        <fullName evidence="9">TIL domain-containing protein</fullName>
    </submittedName>
</protein>
<evidence type="ECO:0000256" key="1">
    <source>
        <dbReference type="ARBA" id="ARBA00007611"/>
    </source>
</evidence>
<dbReference type="AlphaFoldDB" id="A0A0M3J1Y0"/>